<protein>
    <submittedName>
        <fullName evidence="1">DUF1684 domain-containing protein</fullName>
    </submittedName>
</protein>
<evidence type="ECO:0000313" key="1">
    <source>
        <dbReference type="EMBL" id="PXA66743.1"/>
    </source>
</evidence>
<keyword evidence="2" id="KW-1185">Reference proteome</keyword>
<comment type="caution">
    <text evidence="1">The sequence shown here is derived from an EMBL/GenBank/DDBJ whole genome shotgun (WGS) entry which is preliminary data.</text>
</comment>
<dbReference type="AlphaFoldDB" id="A0A2V3E0G9"/>
<dbReference type="RefSeq" id="WP_110105057.1">
    <property type="nucleotide sequence ID" value="NZ_JACBZZ010000001.1"/>
</dbReference>
<proteinExistence type="predicted"/>
<name>A0A2V3E0G9_9MICC</name>
<dbReference type="PANTHER" id="PTHR41913">
    <property type="entry name" value="DUF1684 DOMAIN-CONTAINING PROTEIN"/>
    <property type="match status" value="1"/>
</dbReference>
<sequence length="268" mass="28811">MSTPTAELSRLTQRWERFRSGRDTSLADAHGWLTLTSFHWLPTTASVLPGIPGLWSSDGTAASLTAAAEDHLTLVKSGEPVNGTVTALLVDEESLLWVSYGSVVVELGMRANRYMIRTRDALSPTFTHFAGVPVFDYNPNLVVTGAFTRFAAPRAEAIATANPEVPGSAEFVGEVSFELAGTQYQLDAEAGALGSLVITFHDASNNVSTAPWRKVELSRPRPDGSVVLDFNRAINYPSAFSDFGTCPQPVANNTLAVAIEAGERDPRK</sequence>
<dbReference type="InterPro" id="IPR012467">
    <property type="entry name" value="DUF1684"/>
</dbReference>
<dbReference type="EMBL" id="QHLZ01000002">
    <property type="protein sequence ID" value="PXA66743.1"/>
    <property type="molecule type" value="Genomic_DNA"/>
</dbReference>
<dbReference type="Pfam" id="PF07920">
    <property type="entry name" value="DUF1684"/>
    <property type="match status" value="1"/>
</dbReference>
<reference evidence="1 2" key="1">
    <citation type="submission" date="2018-05" db="EMBL/GenBank/DDBJ databases">
        <title>Genetic diversity of glacier-inhabiting Cryobacterium bacteria in China and description of Cryobacterium mengkeensis sp. nov. and Arthrobacter glacialis sp. nov.</title>
        <authorList>
            <person name="Liu Q."/>
            <person name="Xin Y.-H."/>
        </authorList>
    </citation>
    <scope>NUCLEOTIDE SEQUENCE [LARGE SCALE GENOMIC DNA]</scope>
    <source>
        <strain evidence="1 2">GP3</strain>
    </source>
</reference>
<dbReference type="Proteomes" id="UP000246303">
    <property type="component" value="Unassembled WGS sequence"/>
</dbReference>
<dbReference type="OrthoDB" id="5493262at2"/>
<dbReference type="PANTHER" id="PTHR41913:SF1">
    <property type="entry name" value="DUF1684 DOMAIN-CONTAINING PROTEIN"/>
    <property type="match status" value="1"/>
</dbReference>
<evidence type="ECO:0000313" key="2">
    <source>
        <dbReference type="Proteomes" id="UP000246303"/>
    </source>
</evidence>
<gene>
    <name evidence="1" type="ORF">CVS29_04000</name>
</gene>
<organism evidence="1 2">
    <name type="scientific">Arthrobacter psychrochitiniphilus</name>
    <dbReference type="NCBI Taxonomy" id="291045"/>
    <lineage>
        <taxon>Bacteria</taxon>
        <taxon>Bacillati</taxon>
        <taxon>Actinomycetota</taxon>
        <taxon>Actinomycetes</taxon>
        <taxon>Micrococcales</taxon>
        <taxon>Micrococcaceae</taxon>
        <taxon>Arthrobacter</taxon>
    </lineage>
</organism>
<accession>A0A2V3E0G9</accession>